<organism evidence="1 2">
    <name type="scientific">Tautonia plasticadhaerens</name>
    <dbReference type="NCBI Taxonomy" id="2527974"/>
    <lineage>
        <taxon>Bacteria</taxon>
        <taxon>Pseudomonadati</taxon>
        <taxon>Planctomycetota</taxon>
        <taxon>Planctomycetia</taxon>
        <taxon>Isosphaerales</taxon>
        <taxon>Isosphaeraceae</taxon>
        <taxon>Tautonia</taxon>
    </lineage>
</organism>
<gene>
    <name evidence="1" type="ORF">ElP_18950</name>
</gene>
<dbReference type="EMBL" id="CP036426">
    <property type="protein sequence ID" value="QDV34014.1"/>
    <property type="molecule type" value="Genomic_DNA"/>
</dbReference>
<evidence type="ECO:0000313" key="1">
    <source>
        <dbReference type="EMBL" id="QDV34014.1"/>
    </source>
</evidence>
<dbReference type="Proteomes" id="UP000317835">
    <property type="component" value="Chromosome"/>
</dbReference>
<dbReference type="KEGG" id="tpla:ElP_18950"/>
<accession>A0A518GZJ9</accession>
<dbReference type="RefSeq" id="WP_145268590.1">
    <property type="nucleotide sequence ID" value="NZ_CP036426.1"/>
</dbReference>
<dbReference type="Pfam" id="PF16460">
    <property type="entry name" value="Phage_TTP_11"/>
    <property type="match status" value="1"/>
</dbReference>
<sequence>MSAIPHAGTTLETSPDDTTYTAVAQLISITPPGTEREAVETSDLAAGAKTFRGSKKYDAGELELAITYDPKLASHATLEGLRTSGNTIYWRITLNDMDTTATIAKFSGFVTGFEVDEVNRDDEDNVTATLTVKVTGAITLTPGTSS</sequence>
<dbReference type="OrthoDB" id="4206561at2"/>
<name>A0A518GZJ9_9BACT</name>
<keyword evidence="2" id="KW-1185">Reference proteome</keyword>
<dbReference type="AlphaFoldDB" id="A0A518GZJ9"/>
<reference evidence="1 2" key="1">
    <citation type="submission" date="2019-02" db="EMBL/GenBank/DDBJ databases">
        <title>Deep-cultivation of Planctomycetes and their phenomic and genomic characterization uncovers novel biology.</title>
        <authorList>
            <person name="Wiegand S."/>
            <person name="Jogler M."/>
            <person name="Boedeker C."/>
            <person name="Pinto D."/>
            <person name="Vollmers J."/>
            <person name="Rivas-Marin E."/>
            <person name="Kohn T."/>
            <person name="Peeters S.H."/>
            <person name="Heuer A."/>
            <person name="Rast P."/>
            <person name="Oberbeckmann S."/>
            <person name="Bunk B."/>
            <person name="Jeske O."/>
            <person name="Meyerdierks A."/>
            <person name="Storesund J.E."/>
            <person name="Kallscheuer N."/>
            <person name="Luecker S."/>
            <person name="Lage O.M."/>
            <person name="Pohl T."/>
            <person name="Merkel B.J."/>
            <person name="Hornburger P."/>
            <person name="Mueller R.-W."/>
            <person name="Bruemmer F."/>
            <person name="Labrenz M."/>
            <person name="Spormann A.M."/>
            <person name="Op den Camp H."/>
            <person name="Overmann J."/>
            <person name="Amann R."/>
            <person name="Jetten M.S.M."/>
            <person name="Mascher T."/>
            <person name="Medema M.H."/>
            <person name="Devos D.P."/>
            <person name="Kaster A.-K."/>
            <person name="Ovreas L."/>
            <person name="Rohde M."/>
            <person name="Galperin M.Y."/>
            <person name="Jogler C."/>
        </authorList>
    </citation>
    <scope>NUCLEOTIDE SEQUENCE [LARGE SCALE GENOMIC DNA]</scope>
    <source>
        <strain evidence="1 2">ElP</strain>
    </source>
</reference>
<protein>
    <recommendedName>
        <fullName evidence="3">Phage major tail protein 2</fullName>
    </recommendedName>
</protein>
<evidence type="ECO:0000313" key="2">
    <source>
        <dbReference type="Proteomes" id="UP000317835"/>
    </source>
</evidence>
<dbReference type="InterPro" id="IPR032495">
    <property type="entry name" value="Phage_TTP_11"/>
</dbReference>
<dbReference type="Gene3D" id="4.10.410.40">
    <property type="match status" value="1"/>
</dbReference>
<proteinExistence type="predicted"/>
<evidence type="ECO:0008006" key="3">
    <source>
        <dbReference type="Google" id="ProtNLM"/>
    </source>
</evidence>